<evidence type="ECO:0000313" key="2">
    <source>
        <dbReference type="EMBL" id="CAD7273460.1"/>
    </source>
</evidence>
<protein>
    <submittedName>
        <fullName evidence="2">Uncharacterized protein</fullName>
    </submittedName>
</protein>
<feature type="transmembrane region" description="Helical" evidence="1">
    <location>
        <begin position="103"/>
        <end position="123"/>
    </location>
</feature>
<dbReference type="EMBL" id="OA882170">
    <property type="protein sequence ID" value="CAD7273460.1"/>
    <property type="molecule type" value="Genomic_DNA"/>
</dbReference>
<feature type="transmembrane region" description="Helical" evidence="1">
    <location>
        <begin position="72"/>
        <end position="91"/>
    </location>
</feature>
<name>A0A7R9GAE4_9CRUS</name>
<organism evidence="2">
    <name type="scientific">Notodromas monacha</name>
    <dbReference type="NCBI Taxonomy" id="399045"/>
    <lineage>
        <taxon>Eukaryota</taxon>
        <taxon>Metazoa</taxon>
        <taxon>Ecdysozoa</taxon>
        <taxon>Arthropoda</taxon>
        <taxon>Crustacea</taxon>
        <taxon>Oligostraca</taxon>
        <taxon>Ostracoda</taxon>
        <taxon>Podocopa</taxon>
        <taxon>Podocopida</taxon>
        <taxon>Cypridocopina</taxon>
        <taxon>Cypridoidea</taxon>
        <taxon>Cyprididae</taxon>
        <taxon>Notodromas</taxon>
    </lineage>
</organism>
<keyword evidence="3" id="KW-1185">Reference proteome</keyword>
<proteinExistence type="predicted"/>
<reference evidence="2" key="1">
    <citation type="submission" date="2020-11" db="EMBL/GenBank/DDBJ databases">
        <authorList>
            <person name="Tran Van P."/>
        </authorList>
    </citation>
    <scope>NUCLEOTIDE SEQUENCE</scope>
</reference>
<dbReference type="Proteomes" id="UP000678499">
    <property type="component" value="Unassembled WGS sequence"/>
</dbReference>
<keyword evidence="1" id="KW-0472">Membrane</keyword>
<evidence type="ECO:0000256" key="1">
    <source>
        <dbReference type="SAM" id="Phobius"/>
    </source>
</evidence>
<dbReference type="EMBL" id="CAJPEX010000133">
    <property type="protein sequence ID" value="CAG0913612.1"/>
    <property type="molecule type" value="Genomic_DNA"/>
</dbReference>
<accession>A0A7R9GAE4</accession>
<dbReference type="AlphaFoldDB" id="A0A7R9GAE4"/>
<gene>
    <name evidence="2" type="ORF">NMOB1V02_LOCUS1344</name>
</gene>
<sequence>MRKSSHDYFGLASQKTNISHVLPLGTVFQTREGVLRKPHLVPVTYESVVDVARASRVMPRLLKAVVGRDVRWWLKIISLIGMVTLGIYSSVLSVNQHQLRRDAIFVLLVASVALHVYPSSYTIV</sequence>
<evidence type="ECO:0000313" key="3">
    <source>
        <dbReference type="Proteomes" id="UP000678499"/>
    </source>
</evidence>
<keyword evidence="1" id="KW-1133">Transmembrane helix</keyword>
<keyword evidence="1" id="KW-0812">Transmembrane</keyword>